<dbReference type="InterPro" id="IPR036388">
    <property type="entry name" value="WH-like_DNA-bd_sf"/>
</dbReference>
<proteinExistence type="predicted"/>
<dbReference type="Gene3D" id="3.40.1440.10">
    <property type="entry name" value="GIY-YIG endonuclease"/>
    <property type="match status" value="1"/>
</dbReference>
<dbReference type="SMART" id="SM00465">
    <property type="entry name" value="GIYc"/>
    <property type="match status" value="1"/>
</dbReference>
<dbReference type="CDD" id="cd10443">
    <property type="entry name" value="GIY-YIG_HE_Tlr8p_PBC-V_like"/>
    <property type="match status" value="1"/>
</dbReference>
<evidence type="ECO:0000313" key="6">
    <source>
        <dbReference type="EMBL" id="QHT14690.1"/>
    </source>
</evidence>
<evidence type="ECO:0000256" key="2">
    <source>
        <dbReference type="ARBA" id="ARBA00022722"/>
    </source>
</evidence>
<dbReference type="InterPro" id="IPR006350">
    <property type="entry name" value="Intron_endoG1"/>
</dbReference>
<dbReference type="SUPFAM" id="SSF82771">
    <property type="entry name" value="GIY-YIG endonuclease"/>
    <property type="match status" value="1"/>
</dbReference>
<keyword evidence="3" id="KW-0255">Endonuclease</keyword>
<dbReference type="Gene3D" id="1.10.10.10">
    <property type="entry name" value="Winged helix-like DNA-binding domain superfamily/Winged helix DNA-binding domain"/>
    <property type="match status" value="1"/>
</dbReference>
<dbReference type="SUPFAM" id="SSF64496">
    <property type="entry name" value="DNA-binding domain of intron-encoded endonucleases"/>
    <property type="match status" value="1"/>
</dbReference>
<dbReference type="GO" id="GO:0004519">
    <property type="term" value="F:endonuclease activity"/>
    <property type="evidence" value="ECO:0007669"/>
    <property type="project" value="UniProtKB-KW"/>
</dbReference>
<accession>A0A6C0DEF8</accession>
<dbReference type="GO" id="GO:0003677">
    <property type="term" value="F:DNA binding"/>
    <property type="evidence" value="ECO:0007669"/>
    <property type="project" value="InterPro"/>
</dbReference>
<keyword evidence="2" id="KW-0540">Nuclease</keyword>
<dbReference type="AlphaFoldDB" id="A0A6C0DEF8"/>
<dbReference type="InterPro" id="IPR035901">
    <property type="entry name" value="GIY-YIG_endonuc_sf"/>
</dbReference>
<evidence type="ECO:0000256" key="3">
    <source>
        <dbReference type="ARBA" id="ARBA00022759"/>
    </source>
</evidence>
<reference evidence="6" key="1">
    <citation type="journal article" date="2020" name="Nature">
        <title>Giant virus diversity and host interactions through global metagenomics.</title>
        <authorList>
            <person name="Schulz F."/>
            <person name="Roux S."/>
            <person name="Paez-Espino D."/>
            <person name="Jungbluth S."/>
            <person name="Walsh D.A."/>
            <person name="Denef V.J."/>
            <person name="McMahon K.D."/>
            <person name="Konstantinidis K.T."/>
            <person name="Eloe-Fadrosh E.A."/>
            <person name="Kyrpides N.C."/>
            <person name="Woyke T."/>
        </authorList>
    </citation>
    <scope>NUCLEOTIDE SEQUENCE</scope>
    <source>
        <strain evidence="6">GVMAG-M-3300023174-141</strain>
    </source>
</reference>
<dbReference type="InterPro" id="IPR000305">
    <property type="entry name" value="GIY-YIG_endonuc"/>
</dbReference>
<dbReference type="SMART" id="SM00496">
    <property type="entry name" value="IENR2"/>
    <property type="match status" value="2"/>
</dbReference>
<evidence type="ECO:0000256" key="4">
    <source>
        <dbReference type="ARBA" id="ARBA00022801"/>
    </source>
</evidence>
<dbReference type="SMART" id="SM00497">
    <property type="entry name" value="IENR1"/>
    <property type="match status" value="1"/>
</dbReference>
<dbReference type="GO" id="GO:0016787">
    <property type="term" value="F:hydrolase activity"/>
    <property type="evidence" value="ECO:0007669"/>
    <property type="project" value="UniProtKB-KW"/>
</dbReference>
<dbReference type="InterPro" id="IPR003611">
    <property type="entry name" value="NUMOD3"/>
</dbReference>
<protein>
    <recommendedName>
        <fullName evidence="5">GIY-YIG domain-containing protein</fullName>
    </recommendedName>
</protein>
<organism evidence="6">
    <name type="scientific">viral metagenome</name>
    <dbReference type="NCBI Taxonomy" id="1070528"/>
    <lineage>
        <taxon>unclassified sequences</taxon>
        <taxon>metagenomes</taxon>
        <taxon>organismal metagenomes</taxon>
    </lineage>
</organism>
<feature type="domain" description="GIY-YIG" evidence="5">
    <location>
        <begin position="1"/>
        <end position="91"/>
    </location>
</feature>
<evidence type="ECO:0000259" key="5">
    <source>
        <dbReference type="PROSITE" id="PS50164"/>
    </source>
</evidence>
<dbReference type="EMBL" id="MN739588">
    <property type="protein sequence ID" value="QHT14690.1"/>
    <property type="molecule type" value="Genomic_DNA"/>
</dbReference>
<dbReference type="NCBIfam" id="TIGR01453">
    <property type="entry name" value="grpIintron_endo"/>
    <property type="match status" value="1"/>
</dbReference>
<dbReference type="Pfam" id="PF01541">
    <property type="entry name" value="GIY-YIG"/>
    <property type="match status" value="1"/>
</dbReference>
<keyword evidence="4" id="KW-0378">Hydrolase</keyword>
<evidence type="ECO:0000256" key="1">
    <source>
        <dbReference type="ARBA" id="ARBA00010045"/>
    </source>
</evidence>
<sequence length="263" mass="30124">MGYIYKITNMVNKKAYIGVTTETNPNRRWSNHKSHNRQGNGCPFLMKAFKKYGEESFKFEVLIICFDEDVFRFEEDYIKKYNTLSPNGYNVATGGKTNQSFLGKTHSEETRKLLSENAKKHNKDPEVRERARRVAIEFNKTHDIGDLMRKSEKWQKALAEGRIGGHAKTEEGRKKISESLKKYYANNNHTEINRKKHSEAMTKAIGRKVSQYTKEGVFIASFDSIVEAAEKNGLTRGCVQAGVLGYSKTAGGFIWKYNEPKEV</sequence>
<comment type="similarity">
    <text evidence="1">To endonucleases of group I introns of fungi and phage.</text>
</comment>
<dbReference type="InterPro" id="IPR003647">
    <property type="entry name" value="Intron_nuc_1_rpt"/>
</dbReference>
<dbReference type="PROSITE" id="PS50164">
    <property type="entry name" value="GIY_YIG"/>
    <property type="match status" value="1"/>
</dbReference>
<name>A0A6C0DEF8_9ZZZZ</name>
<dbReference type="Pfam" id="PF07460">
    <property type="entry name" value="NUMOD3"/>
    <property type="match status" value="1"/>
</dbReference>